<name>A0A0B0PUF8_GOSAR</name>
<evidence type="ECO:0000313" key="2">
    <source>
        <dbReference type="Proteomes" id="UP000032142"/>
    </source>
</evidence>
<protein>
    <submittedName>
        <fullName evidence="1">Uncharacterized protein</fullName>
    </submittedName>
</protein>
<evidence type="ECO:0000313" key="1">
    <source>
        <dbReference type="EMBL" id="KHG28069.1"/>
    </source>
</evidence>
<dbReference type="EMBL" id="KN443449">
    <property type="protein sequence ID" value="KHG28069.1"/>
    <property type="molecule type" value="Genomic_DNA"/>
</dbReference>
<dbReference type="Proteomes" id="UP000032142">
    <property type="component" value="Unassembled WGS sequence"/>
</dbReference>
<gene>
    <name evidence="1" type="ORF">F383_34823</name>
</gene>
<reference evidence="2" key="1">
    <citation type="submission" date="2014-09" db="EMBL/GenBank/DDBJ databases">
        <authorList>
            <person name="Mudge J."/>
            <person name="Ramaraj T."/>
            <person name="Lindquist I.E."/>
            <person name="Bharti A.K."/>
            <person name="Sundararajan A."/>
            <person name="Cameron C.T."/>
            <person name="Woodward J.E."/>
            <person name="May G.D."/>
            <person name="Brubaker C."/>
            <person name="Broadhvest J."/>
            <person name="Wilkins T.A."/>
        </authorList>
    </citation>
    <scope>NUCLEOTIDE SEQUENCE</scope>
    <source>
        <strain evidence="2">cv. AKA8401</strain>
    </source>
</reference>
<dbReference type="AlphaFoldDB" id="A0A0B0PUF8"/>
<sequence>MCHTQLRYMPVSIPVRTKMGYLPSHIATQI</sequence>
<organism evidence="1 2">
    <name type="scientific">Gossypium arboreum</name>
    <name type="common">Tree cotton</name>
    <name type="synonym">Gossypium nanking</name>
    <dbReference type="NCBI Taxonomy" id="29729"/>
    <lineage>
        <taxon>Eukaryota</taxon>
        <taxon>Viridiplantae</taxon>
        <taxon>Streptophyta</taxon>
        <taxon>Embryophyta</taxon>
        <taxon>Tracheophyta</taxon>
        <taxon>Spermatophyta</taxon>
        <taxon>Magnoliopsida</taxon>
        <taxon>eudicotyledons</taxon>
        <taxon>Gunneridae</taxon>
        <taxon>Pentapetalae</taxon>
        <taxon>rosids</taxon>
        <taxon>malvids</taxon>
        <taxon>Malvales</taxon>
        <taxon>Malvaceae</taxon>
        <taxon>Malvoideae</taxon>
        <taxon>Gossypium</taxon>
    </lineage>
</organism>
<proteinExistence type="predicted"/>
<accession>A0A0B0PUF8</accession>
<keyword evidence="2" id="KW-1185">Reference proteome</keyword>